<feature type="region of interest" description="Disordered" evidence="1">
    <location>
        <begin position="765"/>
        <end position="784"/>
    </location>
</feature>
<keyword evidence="3" id="KW-1185">Reference proteome</keyword>
<dbReference type="OMA" id="TPTRHHY"/>
<evidence type="ECO:0000313" key="3">
    <source>
        <dbReference type="Proteomes" id="UP000054270"/>
    </source>
</evidence>
<gene>
    <name evidence="2" type="ORF">HYPSUDRAFT_37405</name>
</gene>
<evidence type="ECO:0000313" key="2">
    <source>
        <dbReference type="EMBL" id="KJA25430.1"/>
    </source>
</evidence>
<feature type="compositionally biased region" description="Pro residues" evidence="1">
    <location>
        <begin position="134"/>
        <end position="147"/>
    </location>
</feature>
<sequence>MSPQRVADAASISPYPFVVRQERQPPPQPPAQPPAAQSSAHESARPAKGKKKPKPPRPAEEEIRFNTGPRTLRAPVPARAPRRGFRFGRAGPEDERGIPDYPPPSFQEAISTPPLSVSPSAVSLVPTAATRPVPDVPALPPQEPDPPTTAAAGADPGGPAETDDTASVSDESIFIIERNSVPFSSTDLPSGAELTRRVHRDWLSRRGVEFPGLPPSQQEAAAGSNRGRAVAQVKPPLLALDTGTKLDLHEGVSPPPASPKRRFLTLSPLRTMFEPKSPVHEARAMSAHPAPGGSVSPYAASRSTFFRSTSSLATSLLPLLPAHKSGSLSRRIFAHRGKVKPLGPPEQLDAWEVLEEETYQGIDVDGATHPASLMSAIAAMRPLIDVGASPTRSQSFTFGAQPHTAPASTRAHHQFTLSQEFGIDGPTASPVRDWKGPSTAFIDRPLNRRTGASPSMLSVVPVTATHPNASTSVIDLPLVPPSSSGVLEPVRLRPAAASPPPSLAYKRTAHVVHASPLRVEAQPRIFIGNPETGTALYQRALETPLPVTPLLRTEFDDEAANGGHGPGADIRSDIDAPFLSRTSPQLSLAVHHRLATAASASAINLLDEPMTPTRHHYAGRPLPRPPSMTRVGALECSTAQAPSCPEGLLIDLDDTTLDDSPSGASTPRSEYSRGGLFPPRPAMSQSTSSVDLIGDTAQSAHDMFSDLTDLDLLVAGLSERPQDGSDYDVSLSPARPASHARGLTAAPADAAPPFRVHRAREPAAWDGIGAIPAPRALPGGHRAH</sequence>
<accession>A0A0D2Q1L0</accession>
<feature type="compositionally biased region" description="Low complexity" evidence="1">
    <location>
        <begin position="148"/>
        <end position="160"/>
    </location>
</feature>
<name>A0A0D2Q1L0_HYPSF</name>
<proteinExistence type="predicted"/>
<feature type="region of interest" description="Disordered" evidence="1">
    <location>
        <begin position="1"/>
        <end position="170"/>
    </location>
</feature>
<dbReference type="OrthoDB" id="8062037at2759"/>
<dbReference type="AlphaFoldDB" id="A0A0D2Q1L0"/>
<organism evidence="2 3">
    <name type="scientific">Hypholoma sublateritium (strain FD-334 SS-4)</name>
    <dbReference type="NCBI Taxonomy" id="945553"/>
    <lineage>
        <taxon>Eukaryota</taxon>
        <taxon>Fungi</taxon>
        <taxon>Dikarya</taxon>
        <taxon>Basidiomycota</taxon>
        <taxon>Agaricomycotina</taxon>
        <taxon>Agaricomycetes</taxon>
        <taxon>Agaricomycetidae</taxon>
        <taxon>Agaricales</taxon>
        <taxon>Agaricineae</taxon>
        <taxon>Strophariaceae</taxon>
        <taxon>Hypholoma</taxon>
    </lineage>
</organism>
<evidence type="ECO:0000256" key="1">
    <source>
        <dbReference type="SAM" id="MobiDB-lite"/>
    </source>
</evidence>
<dbReference type="STRING" id="945553.A0A0D2Q1L0"/>
<dbReference type="Proteomes" id="UP000054270">
    <property type="component" value="Unassembled WGS sequence"/>
</dbReference>
<feature type="compositionally biased region" description="Low complexity" evidence="1">
    <location>
        <begin position="111"/>
        <end position="129"/>
    </location>
</feature>
<protein>
    <submittedName>
        <fullName evidence="2">Uncharacterized protein</fullName>
    </submittedName>
</protein>
<feature type="region of interest" description="Disordered" evidence="1">
    <location>
        <begin position="653"/>
        <end position="687"/>
    </location>
</feature>
<reference evidence="3" key="1">
    <citation type="submission" date="2014-04" db="EMBL/GenBank/DDBJ databases">
        <title>Evolutionary Origins and Diversification of the Mycorrhizal Mutualists.</title>
        <authorList>
            <consortium name="DOE Joint Genome Institute"/>
            <consortium name="Mycorrhizal Genomics Consortium"/>
            <person name="Kohler A."/>
            <person name="Kuo A."/>
            <person name="Nagy L.G."/>
            <person name="Floudas D."/>
            <person name="Copeland A."/>
            <person name="Barry K.W."/>
            <person name="Cichocki N."/>
            <person name="Veneault-Fourrey C."/>
            <person name="LaButti K."/>
            <person name="Lindquist E.A."/>
            <person name="Lipzen A."/>
            <person name="Lundell T."/>
            <person name="Morin E."/>
            <person name="Murat C."/>
            <person name="Riley R."/>
            <person name="Ohm R."/>
            <person name="Sun H."/>
            <person name="Tunlid A."/>
            <person name="Henrissat B."/>
            <person name="Grigoriev I.V."/>
            <person name="Hibbett D.S."/>
            <person name="Martin F."/>
        </authorList>
    </citation>
    <scope>NUCLEOTIDE SEQUENCE [LARGE SCALE GENOMIC DNA]</scope>
    <source>
        <strain evidence="3">FD-334 SS-4</strain>
    </source>
</reference>
<dbReference type="EMBL" id="KN817531">
    <property type="protein sequence ID" value="KJA25430.1"/>
    <property type="molecule type" value="Genomic_DNA"/>
</dbReference>
<feature type="compositionally biased region" description="Pro residues" evidence="1">
    <location>
        <begin position="24"/>
        <end position="33"/>
    </location>
</feature>